<feature type="domain" description="Metallo-beta-lactamase" evidence="1">
    <location>
        <begin position="47"/>
        <end position="212"/>
    </location>
</feature>
<dbReference type="Proteomes" id="UP001528912">
    <property type="component" value="Unassembled WGS sequence"/>
</dbReference>
<evidence type="ECO:0000313" key="2">
    <source>
        <dbReference type="EMBL" id="MDF8266516.1"/>
    </source>
</evidence>
<proteinExistence type="predicted"/>
<accession>A0ABT6CGS7</accession>
<dbReference type="SUPFAM" id="SSF56281">
    <property type="entry name" value="Metallo-hydrolase/oxidoreductase"/>
    <property type="match status" value="1"/>
</dbReference>
<dbReference type="Pfam" id="PF12706">
    <property type="entry name" value="Lactamase_B_2"/>
    <property type="match status" value="1"/>
</dbReference>
<dbReference type="Gene3D" id="3.60.15.10">
    <property type="entry name" value="Ribonuclease Z/Hydroxyacylglutathione hydrolase-like"/>
    <property type="match status" value="1"/>
</dbReference>
<name>A0ABT6CGS7_9MICO</name>
<evidence type="ECO:0000313" key="3">
    <source>
        <dbReference type="Proteomes" id="UP001528912"/>
    </source>
</evidence>
<dbReference type="PANTHER" id="PTHR46018">
    <property type="entry name" value="ZINC PHOSPHODIESTERASE ELAC PROTEIN 1"/>
    <property type="match status" value="1"/>
</dbReference>
<dbReference type="EMBL" id="JAROAV010000057">
    <property type="protein sequence ID" value="MDF8266516.1"/>
    <property type="molecule type" value="Genomic_DNA"/>
</dbReference>
<dbReference type="CDD" id="cd07716">
    <property type="entry name" value="RNaseZ_short-form-like_MBL-fold"/>
    <property type="match status" value="1"/>
</dbReference>
<organism evidence="2 3">
    <name type="scientific">Luteipulveratus flavus</name>
    <dbReference type="NCBI Taxonomy" id="3031728"/>
    <lineage>
        <taxon>Bacteria</taxon>
        <taxon>Bacillati</taxon>
        <taxon>Actinomycetota</taxon>
        <taxon>Actinomycetes</taxon>
        <taxon>Micrococcales</taxon>
        <taxon>Dermacoccaceae</taxon>
        <taxon>Luteipulveratus</taxon>
    </lineage>
</organism>
<dbReference type="RefSeq" id="WP_277193727.1">
    <property type="nucleotide sequence ID" value="NZ_JAROAV010000057.1"/>
</dbReference>
<keyword evidence="3" id="KW-1185">Reference proteome</keyword>
<sequence>MRRLVVLGASGGWAPAGQASSGFLLEWDGVRIVLDLGYATLPQLLARVPDGDVDAVLVTHEHPDHCIDLHGLFRLRHYGHPGAPRLPLYCPDGVLDRLAGIEPDVDLAAVFEHRPLPGEYDLGPLHLTALPLPHFVPTVGLRLVTEGLVLAYATDTGPDDALLDLGEGADPFVLDATDRPGETERPDRNLLTAAEAGTWAQRAGARSLMLTHLWPGTDPAASVDAARASFAGPVRVAARGLEVDLDRAAG</sequence>
<dbReference type="PANTHER" id="PTHR46018:SF4">
    <property type="entry name" value="METALLO-HYDROLASE YHFI-RELATED"/>
    <property type="match status" value="1"/>
</dbReference>
<reference evidence="2 3" key="1">
    <citation type="submission" date="2023-03" db="EMBL/GenBank/DDBJ databases">
        <title>YIM 133296 draft genome.</title>
        <authorList>
            <person name="Xiong L."/>
        </authorList>
    </citation>
    <scope>NUCLEOTIDE SEQUENCE [LARGE SCALE GENOMIC DNA]</scope>
    <source>
        <strain evidence="2 3">YIM 133296</strain>
    </source>
</reference>
<dbReference type="InterPro" id="IPR001279">
    <property type="entry name" value="Metallo-B-lactamas"/>
</dbReference>
<evidence type="ECO:0000259" key="1">
    <source>
        <dbReference type="Pfam" id="PF12706"/>
    </source>
</evidence>
<protein>
    <submittedName>
        <fullName evidence="2">MBL fold metallo-hydrolase</fullName>
    </submittedName>
</protein>
<comment type="caution">
    <text evidence="2">The sequence shown here is derived from an EMBL/GenBank/DDBJ whole genome shotgun (WGS) entry which is preliminary data.</text>
</comment>
<gene>
    <name evidence="2" type="ORF">P4R38_19885</name>
</gene>
<dbReference type="InterPro" id="IPR036866">
    <property type="entry name" value="RibonucZ/Hydroxyglut_hydro"/>
</dbReference>